<evidence type="ECO:0000256" key="5">
    <source>
        <dbReference type="SAM" id="Phobius"/>
    </source>
</evidence>
<dbReference type="RefSeq" id="WP_284231826.1">
    <property type="nucleotide sequence ID" value="NZ_BSUL01000001.1"/>
</dbReference>
<dbReference type="InterPro" id="IPR007318">
    <property type="entry name" value="Phopholipid_MeTrfase"/>
</dbReference>
<keyword evidence="3 5" id="KW-1133">Transmembrane helix</keyword>
<comment type="subcellular location">
    <subcellularLocation>
        <location evidence="1">Endomembrane system</location>
        <topology evidence="1">Multi-pass membrane protein</topology>
    </subcellularLocation>
</comment>
<feature type="transmembrane region" description="Helical" evidence="5">
    <location>
        <begin position="65"/>
        <end position="84"/>
    </location>
</feature>
<evidence type="ECO:0000256" key="4">
    <source>
        <dbReference type="ARBA" id="ARBA00023136"/>
    </source>
</evidence>
<dbReference type="Proteomes" id="UP001157160">
    <property type="component" value="Unassembled WGS sequence"/>
</dbReference>
<organism evidence="6 7">
    <name type="scientific">Arenivirga flava</name>
    <dbReference type="NCBI Taxonomy" id="1930060"/>
    <lineage>
        <taxon>Bacteria</taxon>
        <taxon>Bacillati</taxon>
        <taxon>Actinomycetota</taxon>
        <taxon>Actinomycetes</taxon>
        <taxon>Micrococcales</taxon>
        <taxon>Microbacteriaceae</taxon>
        <taxon>Arenivirga</taxon>
    </lineage>
</organism>
<evidence type="ECO:0000313" key="7">
    <source>
        <dbReference type="Proteomes" id="UP001157160"/>
    </source>
</evidence>
<reference evidence="6 7" key="1">
    <citation type="journal article" date="2014" name="Int. J. Syst. Evol. Microbiol.">
        <title>Complete genome sequence of Corynebacterium casei LMG S-19264T (=DSM 44701T), isolated from a smear-ripened cheese.</title>
        <authorList>
            <consortium name="US DOE Joint Genome Institute (JGI-PGF)"/>
            <person name="Walter F."/>
            <person name="Albersmeier A."/>
            <person name="Kalinowski J."/>
            <person name="Ruckert C."/>
        </authorList>
    </citation>
    <scope>NUCLEOTIDE SEQUENCE [LARGE SCALE GENOMIC DNA]</scope>
    <source>
        <strain evidence="6 7">NBRC 112289</strain>
    </source>
</reference>
<proteinExistence type="predicted"/>
<evidence type="ECO:0000256" key="2">
    <source>
        <dbReference type="ARBA" id="ARBA00022692"/>
    </source>
</evidence>
<feature type="transmembrane region" description="Helical" evidence="5">
    <location>
        <begin position="135"/>
        <end position="164"/>
    </location>
</feature>
<accession>A0AA37UL66</accession>
<keyword evidence="7" id="KW-1185">Reference proteome</keyword>
<evidence type="ECO:0000313" key="6">
    <source>
        <dbReference type="EMBL" id="GMA28497.1"/>
    </source>
</evidence>
<protein>
    <submittedName>
        <fullName evidence="6">Protein-S-isoprenylcysteine O-methyltransferase</fullName>
    </submittedName>
</protein>
<gene>
    <name evidence="6" type="ORF">GCM10025874_17500</name>
</gene>
<keyword evidence="4 5" id="KW-0472">Membrane</keyword>
<feature type="transmembrane region" description="Helical" evidence="5">
    <location>
        <begin position="231"/>
        <end position="256"/>
    </location>
</feature>
<name>A0AA37UL66_9MICO</name>
<dbReference type="Pfam" id="PF04191">
    <property type="entry name" value="PEMT"/>
    <property type="match status" value="1"/>
</dbReference>
<evidence type="ECO:0000256" key="1">
    <source>
        <dbReference type="ARBA" id="ARBA00004127"/>
    </source>
</evidence>
<dbReference type="GO" id="GO:0012505">
    <property type="term" value="C:endomembrane system"/>
    <property type="evidence" value="ECO:0007669"/>
    <property type="project" value="UniProtKB-SubCell"/>
</dbReference>
<comment type="caution">
    <text evidence="6">The sequence shown here is derived from an EMBL/GenBank/DDBJ whole genome shotgun (WGS) entry which is preliminary data.</text>
</comment>
<sequence length="302" mass="32037">MRWGRACFAVLAVAGAAWWCAVPLLPWVREATLGSLDPLPIALLDLPLFVLASALAALGWRPAAYVATGWTALVALAMAGYATVTTEAGWGALAMLAAAGWSALGLCLLLLGRVPTAWIVAGPFGFRPASARDGVLGHVAATLAQLVVFWGLFLVVLPAAVVLVEQRWRLAVAMPAWTVPLGTVVLLLASALGLWSAFAMSTRGGGTPLPAAMPNRLVVAGPYRFVRNPMALAGIVQGAAVGLIGSSWLVLVYALLGSLVWNHAVRPHEEADLERRFGEEFRAYRRAVRCWLPRLRPVPARG</sequence>
<feature type="transmembrane region" description="Helical" evidence="5">
    <location>
        <begin position="90"/>
        <end position="114"/>
    </location>
</feature>
<dbReference type="Gene3D" id="1.20.120.1630">
    <property type="match status" value="1"/>
</dbReference>
<keyword evidence="2 5" id="KW-0812">Transmembrane</keyword>
<dbReference type="AlphaFoldDB" id="A0AA37UL66"/>
<feature type="transmembrane region" description="Helical" evidence="5">
    <location>
        <begin position="176"/>
        <end position="198"/>
    </location>
</feature>
<dbReference type="EMBL" id="BSUL01000001">
    <property type="protein sequence ID" value="GMA28497.1"/>
    <property type="molecule type" value="Genomic_DNA"/>
</dbReference>
<evidence type="ECO:0000256" key="3">
    <source>
        <dbReference type="ARBA" id="ARBA00022989"/>
    </source>
</evidence>